<accession>A0A1H1FIL6</accession>
<dbReference type="InterPro" id="IPR047215">
    <property type="entry name" value="Galactose_mutarotase-like"/>
</dbReference>
<dbReference type="InterPro" id="IPR014718">
    <property type="entry name" value="GH-type_carb-bd"/>
</dbReference>
<protein>
    <recommendedName>
        <fullName evidence="5 8">Aldose 1-epimerase</fullName>
        <ecNumber evidence="4 8">5.1.3.3</ecNumber>
    </recommendedName>
</protein>
<dbReference type="CDD" id="cd09019">
    <property type="entry name" value="galactose_mutarotase_like"/>
    <property type="match status" value="1"/>
</dbReference>
<dbReference type="GO" id="GO:0033499">
    <property type="term" value="P:galactose catabolic process via UDP-galactose, Leloir pathway"/>
    <property type="evidence" value="ECO:0007669"/>
    <property type="project" value="TreeGrafter"/>
</dbReference>
<evidence type="ECO:0000313" key="12">
    <source>
        <dbReference type="EMBL" id="SDR00862.1"/>
    </source>
</evidence>
<feature type="active site" description="Proton donor" evidence="9">
    <location>
        <position position="182"/>
    </location>
</feature>
<feature type="binding site" evidence="10">
    <location>
        <position position="253"/>
    </location>
    <ligand>
        <name>beta-D-galactose</name>
        <dbReference type="ChEBI" id="CHEBI:27667"/>
    </ligand>
</feature>
<dbReference type="Proteomes" id="UP000217103">
    <property type="component" value="Unassembled WGS sequence"/>
</dbReference>
<evidence type="ECO:0000256" key="2">
    <source>
        <dbReference type="ARBA" id="ARBA00005028"/>
    </source>
</evidence>
<dbReference type="EC" id="5.1.3.3" evidence="4 8"/>
<dbReference type="GO" id="GO:0004034">
    <property type="term" value="F:aldose 1-epimerase activity"/>
    <property type="evidence" value="ECO:0007669"/>
    <property type="project" value="UniProtKB-EC"/>
</dbReference>
<dbReference type="InterPro" id="IPR018052">
    <property type="entry name" value="Ald1_epimerase_CS"/>
</dbReference>
<dbReference type="PROSITE" id="PS00545">
    <property type="entry name" value="ALDOSE_1_EPIMERASE"/>
    <property type="match status" value="1"/>
</dbReference>
<evidence type="ECO:0000256" key="1">
    <source>
        <dbReference type="ARBA" id="ARBA00001614"/>
    </source>
</evidence>
<evidence type="ECO:0000256" key="9">
    <source>
        <dbReference type="PIRSR" id="PIRSR005096-1"/>
    </source>
</evidence>
<dbReference type="EMBL" id="FNKK01000002">
    <property type="protein sequence ID" value="SDR00862.1"/>
    <property type="molecule type" value="Genomic_DNA"/>
</dbReference>
<evidence type="ECO:0000256" key="8">
    <source>
        <dbReference type="PIRNR" id="PIRNR005096"/>
    </source>
</evidence>
<evidence type="ECO:0000256" key="10">
    <source>
        <dbReference type="PIRSR" id="PIRSR005096-2"/>
    </source>
</evidence>
<evidence type="ECO:0000256" key="6">
    <source>
        <dbReference type="ARBA" id="ARBA00023235"/>
    </source>
</evidence>
<dbReference type="InterPro" id="IPR008183">
    <property type="entry name" value="Aldose_1/G6P_1-epimerase"/>
</dbReference>
<dbReference type="GO" id="GO:0006006">
    <property type="term" value="P:glucose metabolic process"/>
    <property type="evidence" value="ECO:0007669"/>
    <property type="project" value="TreeGrafter"/>
</dbReference>
<dbReference type="GO" id="GO:0005737">
    <property type="term" value="C:cytoplasm"/>
    <property type="evidence" value="ECO:0007669"/>
    <property type="project" value="TreeGrafter"/>
</dbReference>
<comment type="pathway">
    <text evidence="2 8">Carbohydrate metabolism; hexose metabolism.</text>
</comment>
<comment type="similarity">
    <text evidence="3 8">Belongs to the aldose epimerase family.</text>
</comment>
<evidence type="ECO:0000256" key="11">
    <source>
        <dbReference type="PIRSR" id="PIRSR005096-3"/>
    </source>
</evidence>
<sequence>MTLEQFGKLPSGESVERYVLHAPGGPRVTVLTYGAIVQRIDVPDRDGRAANVVLHCDTLEDYMRRSRYFGAVVGRYGNRIAQGRFTLDGKTYELARNQEPNHLHGGERGFDRRVWRVEAVGDDTLTLSYTSPDGEEGYPGTLRATVTYTVTGGGDGDLGGGDLRIDYHATTDAPTVVNLTNHSYFNLAGAGNGDILGHVLTLDADRYLAVDEHKIPISAESVAGTPFDFTRPRAVGERMGEDHPQIAIGGGYDHCWIFNPGDGVKARLEDPGSGRVMEVLTTEPGVQFYAGGSLDSAATPYGPYAGLCLETQHFPDSPNRPDFPTTVLRPGEEYRSRTVYRFSTS</sequence>
<keyword evidence="6 8" id="KW-0413">Isomerase</keyword>
<dbReference type="NCBIfam" id="NF008277">
    <property type="entry name" value="PRK11055.1"/>
    <property type="match status" value="1"/>
</dbReference>
<dbReference type="Pfam" id="PF01263">
    <property type="entry name" value="Aldose_epim"/>
    <property type="match status" value="1"/>
</dbReference>
<dbReference type="PIRSF" id="PIRSF005096">
    <property type="entry name" value="GALM"/>
    <property type="match status" value="1"/>
</dbReference>
<dbReference type="AlphaFoldDB" id="A0A1H1FIL6"/>
<dbReference type="SUPFAM" id="SSF74650">
    <property type="entry name" value="Galactose mutarotase-like"/>
    <property type="match status" value="1"/>
</dbReference>
<evidence type="ECO:0000256" key="5">
    <source>
        <dbReference type="ARBA" id="ARBA00014165"/>
    </source>
</evidence>
<dbReference type="InterPro" id="IPR015443">
    <property type="entry name" value="Aldose_1-epimerase"/>
</dbReference>
<dbReference type="OrthoDB" id="9779408at2"/>
<dbReference type="GO" id="GO:0030246">
    <property type="term" value="F:carbohydrate binding"/>
    <property type="evidence" value="ECO:0007669"/>
    <property type="project" value="InterPro"/>
</dbReference>
<feature type="binding site" evidence="11">
    <location>
        <begin position="78"/>
        <end position="79"/>
    </location>
    <ligand>
        <name>beta-D-galactose</name>
        <dbReference type="ChEBI" id="CHEBI:27667"/>
    </ligand>
</feature>
<dbReference type="InterPro" id="IPR011013">
    <property type="entry name" value="Gal_mutarotase_sf_dom"/>
</dbReference>
<comment type="catalytic activity">
    <reaction evidence="1 8">
        <text>alpha-D-glucose = beta-D-glucose</text>
        <dbReference type="Rhea" id="RHEA:10264"/>
        <dbReference type="ChEBI" id="CHEBI:15903"/>
        <dbReference type="ChEBI" id="CHEBI:17925"/>
        <dbReference type="EC" id="5.1.3.3"/>
    </reaction>
</comment>
<dbReference type="PANTHER" id="PTHR10091">
    <property type="entry name" value="ALDOSE-1-EPIMERASE"/>
    <property type="match status" value="1"/>
</dbReference>
<evidence type="ECO:0000256" key="7">
    <source>
        <dbReference type="ARBA" id="ARBA00023277"/>
    </source>
</evidence>
<dbReference type="RefSeq" id="WP_093259605.1">
    <property type="nucleotide sequence ID" value="NZ_FNKK01000002.1"/>
</dbReference>
<evidence type="ECO:0000256" key="4">
    <source>
        <dbReference type="ARBA" id="ARBA00013185"/>
    </source>
</evidence>
<keyword evidence="13" id="KW-1185">Reference proteome</keyword>
<proteinExistence type="inferred from homology"/>
<dbReference type="STRING" id="35622.SAMN04489764_3012"/>
<evidence type="ECO:0000313" key="13">
    <source>
        <dbReference type="Proteomes" id="UP000217103"/>
    </source>
</evidence>
<feature type="active site" description="Proton acceptor" evidence="9">
    <location>
        <position position="310"/>
    </location>
</feature>
<feature type="binding site" evidence="11">
    <location>
        <begin position="182"/>
        <end position="184"/>
    </location>
    <ligand>
        <name>beta-D-galactose</name>
        <dbReference type="ChEBI" id="CHEBI:27667"/>
    </ligand>
</feature>
<gene>
    <name evidence="12" type="ORF">SAMN04489764_3012</name>
</gene>
<organism evidence="12 13">
    <name type="scientific">Thermostaphylospora chromogena</name>
    <dbReference type="NCBI Taxonomy" id="35622"/>
    <lineage>
        <taxon>Bacteria</taxon>
        <taxon>Bacillati</taxon>
        <taxon>Actinomycetota</taxon>
        <taxon>Actinomycetes</taxon>
        <taxon>Streptosporangiales</taxon>
        <taxon>Thermomonosporaceae</taxon>
        <taxon>Thermostaphylospora</taxon>
    </lineage>
</organism>
<evidence type="ECO:0000256" key="3">
    <source>
        <dbReference type="ARBA" id="ARBA00006206"/>
    </source>
</evidence>
<dbReference type="UniPathway" id="UPA00242"/>
<dbReference type="PANTHER" id="PTHR10091:SF0">
    <property type="entry name" value="GALACTOSE MUTAROTASE"/>
    <property type="match status" value="1"/>
</dbReference>
<keyword evidence="7 8" id="KW-0119">Carbohydrate metabolism</keyword>
<reference evidence="12 13" key="1">
    <citation type="submission" date="2016-10" db="EMBL/GenBank/DDBJ databases">
        <authorList>
            <person name="de Groot N.N."/>
        </authorList>
    </citation>
    <scope>NUCLEOTIDE SEQUENCE [LARGE SCALE GENOMIC DNA]</scope>
    <source>
        <strain evidence="12 13">DSM 43794</strain>
    </source>
</reference>
<dbReference type="Gene3D" id="2.70.98.10">
    <property type="match status" value="1"/>
</dbReference>
<name>A0A1H1FIL6_9ACTN</name>